<evidence type="ECO:0000313" key="8">
    <source>
        <dbReference type="EMBL" id="QNE35010.1"/>
    </source>
</evidence>
<feature type="modified residue" description="N6-(pyridoxal phosphate)lysine" evidence="6">
    <location>
        <position position="290"/>
    </location>
</feature>
<dbReference type="AlphaFoldDB" id="A0A7G6Y945"/>
<evidence type="ECO:0000256" key="7">
    <source>
        <dbReference type="RuleBase" id="RU000382"/>
    </source>
</evidence>
<dbReference type="GO" id="GO:0030170">
    <property type="term" value="F:pyridoxal phosphate binding"/>
    <property type="evidence" value="ECO:0007669"/>
    <property type="project" value="InterPro"/>
</dbReference>
<evidence type="ECO:0000256" key="3">
    <source>
        <dbReference type="ARBA" id="ARBA00022793"/>
    </source>
</evidence>
<dbReference type="PANTHER" id="PTHR11999">
    <property type="entry name" value="GROUP II PYRIDOXAL-5-PHOSPHATE DECARBOXYLASE"/>
    <property type="match status" value="1"/>
</dbReference>
<reference evidence="9" key="1">
    <citation type="submission" date="2019-09" db="EMBL/GenBank/DDBJ databases">
        <title>Antimicrobial potential of Antarctic Bacteria.</title>
        <authorList>
            <person name="Benaud N."/>
            <person name="Edwards R.J."/>
            <person name="Ferrari B.C."/>
        </authorList>
    </citation>
    <scope>NUCLEOTIDE SEQUENCE [LARGE SCALE GENOMIC DNA]</scope>
    <source>
        <strain evidence="9">INR9</strain>
    </source>
</reference>
<keyword evidence="8" id="KW-0808">Transferase</keyword>
<keyword evidence="3" id="KW-0210">Decarboxylase</keyword>
<dbReference type="SUPFAM" id="SSF53383">
    <property type="entry name" value="PLP-dependent transferases"/>
    <property type="match status" value="1"/>
</dbReference>
<keyword evidence="4 6" id="KW-0663">Pyridoxal phosphate</keyword>
<dbReference type="Proteomes" id="UP000515511">
    <property type="component" value="Chromosome"/>
</dbReference>
<dbReference type="GO" id="GO:0019752">
    <property type="term" value="P:carboxylic acid metabolic process"/>
    <property type="evidence" value="ECO:0007669"/>
    <property type="project" value="InterPro"/>
</dbReference>
<dbReference type="GO" id="GO:0008483">
    <property type="term" value="F:transaminase activity"/>
    <property type="evidence" value="ECO:0007669"/>
    <property type="project" value="UniProtKB-KW"/>
</dbReference>
<gene>
    <name evidence="8" type="ORF">F1C12_07585</name>
</gene>
<dbReference type="Gene3D" id="3.90.1150.10">
    <property type="entry name" value="Aspartate Aminotransferase, domain 1"/>
    <property type="match status" value="1"/>
</dbReference>
<organism evidence="8 9">
    <name type="scientific">Leifsonia shinshuensis</name>
    <dbReference type="NCBI Taxonomy" id="150026"/>
    <lineage>
        <taxon>Bacteria</taxon>
        <taxon>Bacillati</taxon>
        <taxon>Actinomycetota</taxon>
        <taxon>Actinomycetes</taxon>
        <taxon>Micrococcales</taxon>
        <taxon>Microbacteriaceae</taxon>
        <taxon>Leifsonia</taxon>
    </lineage>
</organism>
<comment type="similarity">
    <text evidence="2 7">Belongs to the group II decarboxylase family.</text>
</comment>
<evidence type="ECO:0000256" key="6">
    <source>
        <dbReference type="PIRSR" id="PIRSR602129-50"/>
    </source>
</evidence>
<dbReference type="KEGG" id="lse:F1C12_07585"/>
<accession>A0A7G6Y945</accession>
<protein>
    <submittedName>
        <fullName evidence="8">Aspartate aminotransferase family protein</fullName>
    </submittedName>
</protein>
<dbReference type="Gene3D" id="3.40.640.10">
    <property type="entry name" value="Type I PLP-dependent aspartate aminotransferase-like (Major domain)"/>
    <property type="match status" value="1"/>
</dbReference>
<proteinExistence type="inferred from homology"/>
<evidence type="ECO:0000313" key="9">
    <source>
        <dbReference type="Proteomes" id="UP000515511"/>
    </source>
</evidence>
<dbReference type="RefSeq" id="WP_185278182.1">
    <property type="nucleotide sequence ID" value="NZ_CP043641.1"/>
</dbReference>
<dbReference type="PANTHER" id="PTHR11999:SF70">
    <property type="entry name" value="MIP05841P"/>
    <property type="match status" value="1"/>
</dbReference>
<evidence type="ECO:0000256" key="5">
    <source>
        <dbReference type="ARBA" id="ARBA00023239"/>
    </source>
</evidence>
<dbReference type="GO" id="GO:0004058">
    <property type="term" value="F:aromatic-L-amino-acid decarboxylase activity"/>
    <property type="evidence" value="ECO:0007669"/>
    <property type="project" value="UniProtKB-ARBA"/>
</dbReference>
<keyword evidence="5 7" id="KW-0456">Lyase</keyword>
<dbReference type="Pfam" id="PF00282">
    <property type="entry name" value="Pyridoxal_deC"/>
    <property type="match status" value="1"/>
</dbReference>
<dbReference type="InterPro" id="IPR015422">
    <property type="entry name" value="PyrdxlP-dep_Trfase_small"/>
</dbReference>
<dbReference type="InterPro" id="IPR015421">
    <property type="entry name" value="PyrdxlP-dep_Trfase_major"/>
</dbReference>
<dbReference type="InterPro" id="IPR010977">
    <property type="entry name" value="Aromatic_deC"/>
</dbReference>
<name>A0A7G6Y945_9MICO</name>
<comment type="cofactor">
    <cofactor evidence="1 6 7">
        <name>pyridoxal 5'-phosphate</name>
        <dbReference type="ChEBI" id="CHEBI:597326"/>
    </cofactor>
</comment>
<sequence>MDDREAFVLGEAAALAARWLDGVRDGSIPPTADVEAVKDALGRRLPERGPAPAEVLGHLASAVEPGLMRMHSPRFHGWVIGGAQPVALGADWLVAAWDQNTALRAVTPGVIAAEELAAEWMLDLLGLPSDAEVGYVTGATVANLVGLICGRDETLRRAGWDARTDGLAGGPRVRLLVGAERHGSIDSAAMLAGLGAGRPVDADEQGRLRVDALRAALADGDGPAVVCLQAGNVHSGAFDPLADAIEVAHAAGAWVHIDGAFGLWAAAAPGLRHLTEGMAGADSWATDAHKTLNVPYDSGVAVVAHPEVLHASMAQHAAYLAAMSGASDPEDRVPELSRRARGVPVYAALAQLGRAGVGELVQGLVDAATVIAEGLAGIPGARVLNDVVYTQVCATFDGDDRTRRVGDALRAGGVALASPSEWHGRAVLRFSVSNWLTDAVEAGRTVEAVREAVAATA</sequence>
<dbReference type="EMBL" id="CP043641">
    <property type="protein sequence ID" value="QNE35010.1"/>
    <property type="molecule type" value="Genomic_DNA"/>
</dbReference>
<dbReference type="InterPro" id="IPR015424">
    <property type="entry name" value="PyrdxlP-dep_Trfase"/>
</dbReference>
<dbReference type="InterPro" id="IPR002129">
    <property type="entry name" value="PyrdxlP-dep_de-COase"/>
</dbReference>
<evidence type="ECO:0000256" key="2">
    <source>
        <dbReference type="ARBA" id="ARBA00009533"/>
    </source>
</evidence>
<keyword evidence="8" id="KW-0032">Aminotransferase</keyword>
<evidence type="ECO:0000256" key="1">
    <source>
        <dbReference type="ARBA" id="ARBA00001933"/>
    </source>
</evidence>
<evidence type="ECO:0000256" key="4">
    <source>
        <dbReference type="ARBA" id="ARBA00022898"/>
    </source>
</evidence>